<evidence type="ECO:0000256" key="1">
    <source>
        <dbReference type="ARBA" id="ARBA00023015"/>
    </source>
</evidence>
<keyword evidence="6" id="KW-1185">Reference proteome</keyword>
<evidence type="ECO:0000313" key="5">
    <source>
        <dbReference type="EMBL" id="MBK0417526.1"/>
    </source>
</evidence>
<gene>
    <name evidence="5" type="ORF">JD276_00535</name>
</gene>
<keyword evidence="2 5" id="KW-0238">DNA-binding</keyword>
<accession>A0A934Q5P5</accession>
<dbReference type="CDD" id="cd01392">
    <property type="entry name" value="HTH_LacI"/>
    <property type="match status" value="1"/>
</dbReference>
<dbReference type="PANTHER" id="PTHR30146:SF109">
    <property type="entry name" value="HTH-TYPE TRANSCRIPTIONAL REGULATOR GALS"/>
    <property type="match status" value="1"/>
</dbReference>
<reference evidence="5" key="1">
    <citation type="submission" date="2020-12" db="EMBL/GenBank/DDBJ databases">
        <title>Leucobacter sp. CAS1, isolated from Chromium sludge.</title>
        <authorList>
            <person name="Xu Z."/>
        </authorList>
    </citation>
    <scope>NUCLEOTIDE SEQUENCE</scope>
    <source>
        <strain evidence="5">CSA1</strain>
    </source>
</reference>
<dbReference type="InterPro" id="IPR000843">
    <property type="entry name" value="HTH_LacI"/>
</dbReference>
<comment type="caution">
    <text evidence="5">The sequence shown here is derived from an EMBL/GenBank/DDBJ whole genome shotgun (WGS) entry which is preliminary data.</text>
</comment>
<keyword evidence="3" id="KW-0804">Transcription</keyword>
<dbReference type="SUPFAM" id="SSF53822">
    <property type="entry name" value="Periplasmic binding protein-like I"/>
    <property type="match status" value="1"/>
</dbReference>
<dbReference type="GO" id="GO:0003700">
    <property type="term" value="F:DNA-binding transcription factor activity"/>
    <property type="evidence" value="ECO:0007669"/>
    <property type="project" value="TreeGrafter"/>
</dbReference>
<dbReference type="GO" id="GO:0000976">
    <property type="term" value="F:transcription cis-regulatory region binding"/>
    <property type="evidence" value="ECO:0007669"/>
    <property type="project" value="TreeGrafter"/>
</dbReference>
<dbReference type="PROSITE" id="PS50932">
    <property type="entry name" value="HTH_LACI_2"/>
    <property type="match status" value="1"/>
</dbReference>
<dbReference type="Pfam" id="PF00356">
    <property type="entry name" value="LacI"/>
    <property type="match status" value="1"/>
</dbReference>
<dbReference type="InterPro" id="IPR046335">
    <property type="entry name" value="LacI/GalR-like_sensor"/>
</dbReference>
<dbReference type="EMBL" id="JAEHOH010000001">
    <property type="protein sequence ID" value="MBK0417526.1"/>
    <property type="molecule type" value="Genomic_DNA"/>
</dbReference>
<proteinExistence type="predicted"/>
<sequence>MSAGSNAAGAGAVARPSAPARLSDVAAAAGVSIKTVSRVVNDEPGVLRATQERVLEAIRELGFVPNTMARSLKTGGQDAIGVVIDAIGDPFFAAIVSVIEELALEQGMNVVFASTSGDPDRERDQLLRLAGYRLRGLIVTPTGEDASLLQQLRRRMPVVCLDSARTGLDSVVVDDYSATRDAVERLIAVGHERIAFIGYDELHPQTTGRRYTGFADALGAAGLTAPPHLTIDHRRRRIDLAATVGELLSGPEAPTAVFCATARSAIATLDAIQAGGHRDVALISFGDFELASVFTPGVTCVDHDPRSIASVAFARLMELVEHPGAQPSEIVVPVHLVPRGSGELPPADRALSAQSRGVS</sequence>
<dbReference type="SUPFAM" id="SSF47413">
    <property type="entry name" value="lambda repressor-like DNA-binding domains"/>
    <property type="match status" value="1"/>
</dbReference>
<dbReference type="InterPro" id="IPR028082">
    <property type="entry name" value="Peripla_BP_I"/>
</dbReference>
<dbReference type="SMART" id="SM00354">
    <property type="entry name" value="HTH_LACI"/>
    <property type="match status" value="1"/>
</dbReference>
<dbReference type="RefSeq" id="WP_200112697.1">
    <property type="nucleotide sequence ID" value="NZ_JAEHOH010000001.1"/>
</dbReference>
<organism evidence="5 6">
    <name type="scientific">Leucobacter chromiisoli</name>
    <dbReference type="NCBI Taxonomy" id="2796471"/>
    <lineage>
        <taxon>Bacteria</taxon>
        <taxon>Bacillati</taxon>
        <taxon>Actinomycetota</taxon>
        <taxon>Actinomycetes</taxon>
        <taxon>Micrococcales</taxon>
        <taxon>Microbacteriaceae</taxon>
        <taxon>Leucobacter</taxon>
    </lineage>
</organism>
<dbReference type="InterPro" id="IPR010982">
    <property type="entry name" value="Lambda_DNA-bd_dom_sf"/>
</dbReference>
<evidence type="ECO:0000313" key="6">
    <source>
        <dbReference type="Proteomes" id="UP000608530"/>
    </source>
</evidence>
<dbReference type="Gene3D" id="3.40.50.2300">
    <property type="match status" value="2"/>
</dbReference>
<dbReference type="PANTHER" id="PTHR30146">
    <property type="entry name" value="LACI-RELATED TRANSCRIPTIONAL REPRESSOR"/>
    <property type="match status" value="1"/>
</dbReference>
<dbReference type="CDD" id="cd06267">
    <property type="entry name" value="PBP1_LacI_sugar_binding-like"/>
    <property type="match status" value="1"/>
</dbReference>
<protein>
    <submittedName>
        <fullName evidence="5">LacI family DNA-binding transcriptional regulator</fullName>
    </submittedName>
</protein>
<dbReference type="AlphaFoldDB" id="A0A934Q5P5"/>
<evidence type="ECO:0000256" key="3">
    <source>
        <dbReference type="ARBA" id="ARBA00023163"/>
    </source>
</evidence>
<evidence type="ECO:0000259" key="4">
    <source>
        <dbReference type="PROSITE" id="PS50932"/>
    </source>
</evidence>
<dbReference type="Proteomes" id="UP000608530">
    <property type="component" value="Unassembled WGS sequence"/>
</dbReference>
<feature type="domain" description="HTH lacI-type" evidence="4">
    <location>
        <begin position="20"/>
        <end position="74"/>
    </location>
</feature>
<name>A0A934Q5P5_9MICO</name>
<keyword evidence="1" id="KW-0805">Transcription regulation</keyword>
<dbReference type="Pfam" id="PF13377">
    <property type="entry name" value="Peripla_BP_3"/>
    <property type="match status" value="1"/>
</dbReference>
<dbReference type="PROSITE" id="PS00356">
    <property type="entry name" value="HTH_LACI_1"/>
    <property type="match status" value="1"/>
</dbReference>
<dbReference type="Gene3D" id="1.10.260.40">
    <property type="entry name" value="lambda repressor-like DNA-binding domains"/>
    <property type="match status" value="1"/>
</dbReference>
<evidence type="ECO:0000256" key="2">
    <source>
        <dbReference type="ARBA" id="ARBA00023125"/>
    </source>
</evidence>